<dbReference type="Pfam" id="PF13531">
    <property type="entry name" value="SBP_bac_11"/>
    <property type="match status" value="1"/>
</dbReference>
<feature type="signal peptide" evidence="5">
    <location>
        <begin position="1"/>
        <end position="28"/>
    </location>
</feature>
<evidence type="ECO:0000256" key="4">
    <source>
        <dbReference type="SAM" id="MobiDB-lite"/>
    </source>
</evidence>
<evidence type="ECO:0000313" key="6">
    <source>
        <dbReference type="EMBL" id="EEV00979.1"/>
    </source>
</evidence>
<feature type="chain" id="PRO_5038848936" evidence="5">
    <location>
        <begin position="29"/>
        <end position="343"/>
    </location>
</feature>
<dbReference type="GO" id="GO:0030973">
    <property type="term" value="F:molybdate ion binding"/>
    <property type="evidence" value="ECO:0007669"/>
    <property type="project" value="TreeGrafter"/>
</dbReference>
<dbReference type="GO" id="GO:0015689">
    <property type="term" value="P:molybdate ion transport"/>
    <property type="evidence" value="ECO:0007669"/>
    <property type="project" value="InterPro"/>
</dbReference>
<dbReference type="Gene3D" id="3.40.190.10">
    <property type="entry name" value="Periplasmic binding protein-like II"/>
    <property type="match status" value="2"/>
</dbReference>
<dbReference type="HOGENOM" id="CLU_065520_3_1_9"/>
<dbReference type="NCBIfam" id="TIGR01256">
    <property type="entry name" value="modA"/>
    <property type="match status" value="1"/>
</dbReference>
<evidence type="ECO:0000256" key="5">
    <source>
        <dbReference type="SAM" id="SignalP"/>
    </source>
</evidence>
<evidence type="ECO:0000256" key="2">
    <source>
        <dbReference type="ARBA" id="ARBA00022723"/>
    </source>
</evidence>
<keyword evidence="3 5" id="KW-0732">Signal</keyword>
<comment type="similarity">
    <text evidence="1">Belongs to the bacterial solute-binding protein ModA family.</text>
</comment>
<reference evidence="6 7" key="1">
    <citation type="submission" date="2009-08" db="EMBL/GenBank/DDBJ databases">
        <authorList>
            <person name="Weinstock G."/>
            <person name="Sodergren E."/>
            <person name="Clifton S."/>
            <person name="Fulton L."/>
            <person name="Fulton B."/>
            <person name="Courtney L."/>
            <person name="Fronick C."/>
            <person name="Harrison M."/>
            <person name="Strong C."/>
            <person name="Farmer C."/>
            <person name="Delahaunty K."/>
            <person name="Markovic C."/>
            <person name="Hall O."/>
            <person name="Minx P."/>
            <person name="Tomlinson C."/>
            <person name="Mitreva M."/>
            <person name="Nelson J."/>
            <person name="Hou S."/>
            <person name="Wollam A."/>
            <person name="Pepin K.H."/>
            <person name="Johnson M."/>
            <person name="Bhonagiri V."/>
            <person name="Nash W.E."/>
            <person name="Warren W."/>
            <person name="Chinwalla A."/>
            <person name="Mardis E.R."/>
            <person name="Wilson R.K."/>
        </authorList>
    </citation>
    <scope>NUCLEOTIDE SEQUENCE [LARGE SCALE GENOMIC DNA]</scope>
    <source>
        <strain evidence="6 7">L1-82</strain>
    </source>
</reference>
<feature type="region of interest" description="Disordered" evidence="4">
    <location>
        <begin position="32"/>
        <end position="89"/>
    </location>
</feature>
<comment type="caution">
    <text evidence="6">The sequence shown here is derived from an EMBL/GenBank/DDBJ whole genome shotgun (WGS) entry which is preliminary data.</text>
</comment>
<protein>
    <submittedName>
        <fullName evidence="6">Molybdate ABC transporter, periplasmic molybdate-binding protein</fullName>
    </submittedName>
</protein>
<accession>C7GB27</accession>
<keyword evidence="2" id="KW-0479">Metal-binding</keyword>
<dbReference type="Proteomes" id="UP000004828">
    <property type="component" value="Unassembled WGS sequence"/>
</dbReference>
<gene>
    <name evidence="6" type="primary">modA</name>
    <name evidence="6" type="ORF">ROSINTL182_07111</name>
</gene>
<dbReference type="PANTHER" id="PTHR30632:SF0">
    <property type="entry name" value="SULFATE-BINDING PROTEIN"/>
    <property type="match status" value="1"/>
</dbReference>
<evidence type="ECO:0000256" key="1">
    <source>
        <dbReference type="ARBA" id="ARBA00009175"/>
    </source>
</evidence>
<dbReference type="PANTHER" id="PTHR30632">
    <property type="entry name" value="MOLYBDATE-BINDING PERIPLASMIC PROTEIN"/>
    <property type="match status" value="1"/>
</dbReference>
<dbReference type="InterPro" id="IPR050682">
    <property type="entry name" value="ModA/WtpA"/>
</dbReference>
<name>C7GB27_9FIRM</name>
<organism evidence="6 7">
    <name type="scientific">Roseburia intestinalis L1-82</name>
    <dbReference type="NCBI Taxonomy" id="536231"/>
    <lineage>
        <taxon>Bacteria</taxon>
        <taxon>Bacillati</taxon>
        <taxon>Bacillota</taxon>
        <taxon>Clostridia</taxon>
        <taxon>Lachnospirales</taxon>
        <taxon>Lachnospiraceae</taxon>
        <taxon>Roseburia</taxon>
    </lineage>
</organism>
<feature type="compositionally biased region" description="Polar residues" evidence="4">
    <location>
        <begin position="34"/>
        <end position="45"/>
    </location>
</feature>
<dbReference type="AlphaFoldDB" id="C7GB27"/>
<evidence type="ECO:0000256" key="3">
    <source>
        <dbReference type="ARBA" id="ARBA00022729"/>
    </source>
</evidence>
<proteinExistence type="inferred from homology"/>
<dbReference type="EMBL" id="ABYJ02000099">
    <property type="protein sequence ID" value="EEV00979.1"/>
    <property type="molecule type" value="Genomic_DNA"/>
</dbReference>
<dbReference type="InterPro" id="IPR005950">
    <property type="entry name" value="ModA"/>
</dbReference>
<dbReference type="GO" id="GO:0046872">
    <property type="term" value="F:metal ion binding"/>
    <property type="evidence" value="ECO:0007669"/>
    <property type="project" value="UniProtKB-KW"/>
</dbReference>
<dbReference type="PROSITE" id="PS51257">
    <property type="entry name" value="PROKAR_LIPOPROTEIN"/>
    <property type="match status" value="1"/>
</dbReference>
<sequence>MKRKEEKQMRKKCVCVLLSAAMAMTMFAGCGNKDQASAGETNTVASADAEKSSETEGAEVNADESSGADMSATEAAEETSEAAETTAAEPFEATTVTVFAAKSLNTVMEELIAEYNKTQPNVSIVGSYDSSGTLMTQIEEGAACDVFFSAAQKQMDQLQDEDGLAVDGTRHNVVNNQVCVVTWKGSGTEVTGLSDIGKAKSIAFADGSVPVGKYTRQAMVNAGMLDKVDDVSQITTSEIQEALGGVEINECANVGAVTAAVAEGSNEVGTVYYSDTYGFEDRLQILEVVPYELTGNVIYPVAQIINKEADELEQSAAEDFINFLTSDDAKTIFQKYYFDTDVE</sequence>
<dbReference type="SUPFAM" id="SSF53850">
    <property type="entry name" value="Periplasmic binding protein-like II"/>
    <property type="match status" value="1"/>
</dbReference>
<evidence type="ECO:0000313" key="7">
    <source>
        <dbReference type="Proteomes" id="UP000004828"/>
    </source>
</evidence>